<name>A0A939B633_9BACT</name>
<dbReference type="InterPro" id="IPR025380">
    <property type="entry name" value="DUF4369"/>
</dbReference>
<dbReference type="Proteomes" id="UP000764045">
    <property type="component" value="Unassembled WGS sequence"/>
</dbReference>
<dbReference type="Pfam" id="PF14289">
    <property type="entry name" value="DUF4369"/>
    <property type="match status" value="1"/>
</dbReference>
<dbReference type="EMBL" id="JACJJL010000028">
    <property type="protein sequence ID" value="MBM6662742.1"/>
    <property type="molecule type" value="Genomic_DNA"/>
</dbReference>
<evidence type="ECO:0000313" key="2">
    <source>
        <dbReference type="EMBL" id="MBM6662742.1"/>
    </source>
</evidence>
<organism evidence="2 3">
    <name type="scientific">Marseilla massiliensis</name>
    <dbReference type="NCBI Taxonomy" id="1841864"/>
    <lineage>
        <taxon>Bacteria</taxon>
        <taxon>Pseudomonadati</taxon>
        <taxon>Bacteroidota</taxon>
        <taxon>Bacteroidia</taxon>
        <taxon>Bacteroidales</taxon>
        <taxon>Prevotellaceae</taxon>
        <taxon>Marseilla</taxon>
    </lineage>
</organism>
<sequence length="210" mass="23637">MRKDTITVLTAASMMLAACQSGSFKISGSGEKLVDGDTVIMARANSEGQPVDTAVVKDGKFEFEGKADSTRFCIVFSTKDREAQLPFFVEGGNIRLYMADSPLTMEVGGTTMNNKWQDFVDETAGIGLDINRLASRLYDTKADHQARQEIMDSITELNKMFEEILISKATKNIDNEFGAFLLTYYNRFINRDKRHELEQKMPGELRKKTF</sequence>
<gene>
    <name evidence="2" type="ORF">H6B30_13460</name>
</gene>
<dbReference type="AlphaFoldDB" id="A0A939B633"/>
<reference evidence="2 3" key="1">
    <citation type="journal article" date="2021" name="Sci. Rep.">
        <title>The distribution of antibiotic resistance genes in chicken gut microbiota commensals.</title>
        <authorList>
            <person name="Juricova H."/>
            <person name="Matiasovicova J."/>
            <person name="Kubasova T."/>
            <person name="Cejkova D."/>
            <person name="Rychlik I."/>
        </authorList>
    </citation>
    <scope>NUCLEOTIDE SEQUENCE [LARGE SCALE GENOMIC DNA]</scope>
    <source>
        <strain evidence="2 3">An819</strain>
    </source>
</reference>
<evidence type="ECO:0000313" key="3">
    <source>
        <dbReference type="Proteomes" id="UP000764045"/>
    </source>
</evidence>
<feature type="domain" description="DUF4369" evidence="1">
    <location>
        <begin position="24"/>
        <end position="116"/>
    </location>
</feature>
<keyword evidence="3" id="KW-1185">Reference proteome</keyword>
<comment type="caution">
    <text evidence="2">The sequence shown here is derived from an EMBL/GenBank/DDBJ whole genome shotgun (WGS) entry which is preliminary data.</text>
</comment>
<dbReference type="PROSITE" id="PS51257">
    <property type="entry name" value="PROKAR_LIPOPROTEIN"/>
    <property type="match status" value="1"/>
</dbReference>
<evidence type="ECO:0000259" key="1">
    <source>
        <dbReference type="Pfam" id="PF14289"/>
    </source>
</evidence>
<accession>A0A939B633</accession>
<protein>
    <submittedName>
        <fullName evidence="2">DUF4369 domain-containing protein</fullName>
    </submittedName>
</protein>
<proteinExistence type="predicted"/>
<dbReference type="RefSeq" id="WP_205111455.1">
    <property type="nucleotide sequence ID" value="NZ_JACJJL010000028.1"/>
</dbReference>